<gene>
    <name evidence="1" type="ORF">OFUS_LOCUS19327</name>
</gene>
<comment type="caution">
    <text evidence="1">The sequence shown here is derived from an EMBL/GenBank/DDBJ whole genome shotgun (WGS) entry which is preliminary data.</text>
</comment>
<dbReference type="AlphaFoldDB" id="A0A8J1U5S4"/>
<protein>
    <submittedName>
        <fullName evidence="1">Uncharacterized protein</fullName>
    </submittedName>
</protein>
<dbReference type="Gene3D" id="2.60.120.260">
    <property type="entry name" value="Galactose-binding domain-like"/>
    <property type="match status" value="1"/>
</dbReference>
<sequence length="470" mass="53474">MEHAFRLIIIITCLRYMDGLLCPTGYRLSRETLVVDSVNLTWSEAAMECSSRNGTIIKVMDNKSKQIVKDTMEKYSLGKAWVGYTGDIEKMFDQDTREPYFIMKNVLDKQFYASSYKQYAKRAKIDSKSAWTPQHIRLCQWVQIDLKKTMCIHGIVTKGRKDASQWTKVYKLHYRKDTDTNFLTLQNDGREELIANTDSNTPVYRNFTKPFNAQIIRLYPQKWEKAGAVRFDLLVSDNSCPTDFTCGKCPAIVTTTTGNVTIQYESCCSKLPYICETETCDQDKKESSTAATVTSDNNPGARNGIHSPSNSITTGLIIGLVFFIIVSVILLILLIFLNRNFRNLANTAKPKDTDNHEREIKKQSVAMVTPNLHLKTGQVKDLYSQVDVKTKCPKSGMIYTNTETYDTIFDTTQDAKDKATYEDVATDDITDTELYHTPTDVDVNSVEQKEDHIEIPDGIEMFNNELYSDA</sequence>
<dbReference type="OrthoDB" id="441660at2759"/>
<dbReference type="CDD" id="cd00057">
    <property type="entry name" value="FA58C"/>
    <property type="match status" value="1"/>
</dbReference>
<dbReference type="InterPro" id="IPR016187">
    <property type="entry name" value="CTDL_fold"/>
</dbReference>
<dbReference type="InterPro" id="IPR000421">
    <property type="entry name" value="FA58C"/>
</dbReference>
<dbReference type="PROSITE" id="PS01285">
    <property type="entry name" value="FA58C_1"/>
    <property type="match status" value="1"/>
</dbReference>
<dbReference type="SMART" id="SM00231">
    <property type="entry name" value="FA58C"/>
    <property type="match status" value="1"/>
</dbReference>
<dbReference type="PROSITE" id="PS50022">
    <property type="entry name" value="FA58C_3"/>
    <property type="match status" value="1"/>
</dbReference>
<organism evidence="1 2">
    <name type="scientific">Owenia fusiformis</name>
    <name type="common">Polychaete worm</name>
    <dbReference type="NCBI Taxonomy" id="6347"/>
    <lineage>
        <taxon>Eukaryota</taxon>
        <taxon>Metazoa</taxon>
        <taxon>Spiralia</taxon>
        <taxon>Lophotrochozoa</taxon>
        <taxon>Annelida</taxon>
        <taxon>Polychaeta</taxon>
        <taxon>Sedentaria</taxon>
        <taxon>Canalipalpata</taxon>
        <taxon>Sabellida</taxon>
        <taxon>Oweniida</taxon>
        <taxon>Oweniidae</taxon>
        <taxon>Owenia</taxon>
    </lineage>
</organism>
<dbReference type="EMBL" id="CAIIXF020000009">
    <property type="protein sequence ID" value="CAH1794664.1"/>
    <property type="molecule type" value="Genomic_DNA"/>
</dbReference>
<evidence type="ECO:0000313" key="2">
    <source>
        <dbReference type="Proteomes" id="UP000749559"/>
    </source>
</evidence>
<evidence type="ECO:0000313" key="1">
    <source>
        <dbReference type="EMBL" id="CAH1794664.1"/>
    </source>
</evidence>
<dbReference type="SUPFAM" id="SSF49785">
    <property type="entry name" value="Galactose-binding domain-like"/>
    <property type="match status" value="1"/>
</dbReference>
<dbReference type="PANTHER" id="PTHR24543">
    <property type="entry name" value="MULTICOPPER OXIDASE-RELATED"/>
    <property type="match status" value="1"/>
</dbReference>
<dbReference type="SUPFAM" id="SSF56436">
    <property type="entry name" value="C-type lectin-like"/>
    <property type="match status" value="1"/>
</dbReference>
<accession>A0A8J1U5S4</accession>
<dbReference type="Proteomes" id="UP000749559">
    <property type="component" value="Unassembled WGS sequence"/>
</dbReference>
<dbReference type="Pfam" id="PF00754">
    <property type="entry name" value="F5_F8_type_C"/>
    <property type="match status" value="1"/>
</dbReference>
<keyword evidence="2" id="KW-1185">Reference proteome</keyword>
<reference evidence="1" key="1">
    <citation type="submission" date="2022-03" db="EMBL/GenBank/DDBJ databases">
        <authorList>
            <person name="Martin C."/>
        </authorList>
    </citation>
    <scope>NUCLEOTIDE SEQUENCE</scope>
</reference>
<proteinExistence type="predicted"/>
<dbReference type="InterPro" id="IPR008979">
    <property type="entry name" value="Galactose-bd-like_sf"/>
</dbReference>
<dbReference type="PANTHER" id="PTHR24543:SF325">
    <property type="entry name" value="F5_8 TYPE C DOMAIN-CONTAINING PROTEIN"/>
    <property type="match status" value="1"/>
</dbReference>
<name>A0A8J1U5S4_OWEFU</name>